<gene>
    <name evidence="1" type="ORF">E5358_12330</name>
</gene>
<accession>A0AC61QNY0</accession>
<evidence type="ECO:0000313" key="2">
    <source>
        <dbReference type="Proteomes" id="UP000308886"/>
    </source>
</evidence>
<comment type="caution">
    <text evidence="1">The sequence shown here is derived from an EMBL/GenBank/DDBJ whole genome shotgun (WGS) entry which is preliminary data.</text>
</comment>
<evidence type="ECO:0000313" key="1">
    <source>
        <dbReference type="EMBL" id="TGX80664.1"/>
    </source>
</evidence>
<name>A0AC61QNY0_9BACT</name>
<protein>
    <submittedName>
        <fullName evidence="1">Cupin domain-containing protein</fullName>
    </submittedName>
</protein>
<sequence>MVIDFNTMEAEEFRNFKGGEKELSAKMFWDGTNRIFKGSLCPGASIGEHLHDTNSEILFVIKGEGTIIDDGIASPVKEGQCVYCPKGHSHSLVNTGEEDLIFYAAIPNQ</sequence>
<dbReference type="EMBL" id="SRZC01000023">
    <property type="protein sequence ID" value="TGX80664.1"/>
    <property type="molecule type" value="Genomic_DNA"/>
</dbReference>
<keyword evidence="2" id="KW-1185">Reference proteome</keyword>
<dbReference type="Proteomes" id="UP000308886">
    <property type="component" value="Unassembled WGS sequence"/>
</dbReference>
<proteinExistence type="predicted"/>
<reference evidence="1" key="1">
    <citation type="submission" date="2019-04" db="EMBL/GenBank/DDBJ databases">
        <title>Microbes associate with the intestines of laboratory mice.</title>
        <authorList>
            <person name="Navarre W."/>
            <person name="Wong E."/>
            <person name="Huang K."/>
            <person name="Tropini C."/>
            <person name="Ng K."/>
            <person name="Yu B."/>
        </authorList>
    </citation>
    <scope>NUCLEOTIDE SEQUENCE</scope>
    <source>
        <strain evidence="1">NM73_A23</strain>
    </source>
</reference>
<organism evidence="1 2">
    <name type="scientific">Palleniella muris</name>
    <dbReference type="NCBI Taxonomy" id="3038145"/>
    <lineage>
        <taxon>Bacteria</taxon>
        <taxon>Pseudomonadati</taxon>
        <taxon>Bacteroidota</taxon>
        <taxon>Bacteroidia</taxon>
        <taxon>Bacteroidales</taxon>
        <taxon>Prevotellaceae</taxon>
        <taxon>Palleniella</taxon>
    </lineage>
</organism>